<evidence type="ECO:0000256" key="2">
    <source>
        <dbReference type="ARBA" id="ARBA00022801"/>
    </source>
</evidence>
<feature type="region of interest" description="Disordered" evidence="3">
    <location>
        <begin position="398"/>
        <end position="433"/>
    </location>
</feature>
<dbReference type="InterPro" id="IPR050955">
    <property type="entry name" value="Plant_Biomass_Hydrol_Est"/>
</dbReference>
<dbReference type="InterPro" id="IPR010126">
    <property type="entry name" value="Esterase_phb"/>
</dbReference>
<name>A0A1I7IAS4_9BURK</name>
<dbReference type="RefSeq" id="WP_307665038.1">
    <property type="nucleotide sequence ID" value="NZ_FPBO01000007.1"/>
</dbReference>
<dbReference type="STRING" id="1035707.SAMN05216552_1007232"/>
<reference evidence="5" key="1">
    <citation type="submission" date="2016-10" db="EMBL/GenBank/DDBJ databases">
        <authorList>
            <person name="Varghese N."/>
            <person name="Submissions S."/>
        </authorList>
    </citation>
    <scope>NUCLEOTIDE SEQUENCE [LARGE SCALE GENOMIC DNA]</scope>
    <source>
        <strain evidence="5">CGMCC 1.11014</strain>
    </source>
</reference>
<dbReference type="EMBL" id="FPBO01000007">
    <property type="protein sequence ID" value="SFU70049.1"/>
    <property type="molecule type" value="Genomic_DNA"/>
</dbReference>
<evidence type="ECO:0000256" key="1">
    <source>
        <dbReference type="ARBA" id="ARBA00022729"/>
    </source>
</evidence>
<accession>A0A1I7IAS4</accession>
<dbReference type="Gene3D" id="3.40.50.1820">
    <property type="entry name" value="alpha/beta hydrolase"/>
    <property type="match status" value="1"/>
</dbReference>
<dbReference type="Pfam" id="PF10503">
    <property type="entry name" value="Esterase_PHB"/>
    <property type="match status" value="1"/>
</dbReference>
<organism evidence="4 5">
    <name type="scientific">Pseudoduganella namucuonensis</name>
    <dbReference type="NCBI Taxonomy" id="1035707"/>
    <lineage>
        <taxon>Bacteria</taxon>
        <taxon>Pseudomonadati</taxon>
        <taxon>Pseudomonadota</taxon>
        <taxon>Betaproteobacteria</taxon>
        <taxon>Burkholderiales</taxon>
        <taxon>Oxalobacteraceae</taxon>
        <taxon>Telluria group</taxon>
        <taxon>Pseudoduganella</taxon>
    </lineage>
</organism>
<keyword evidence="2" id="KW-0378">Hydrolase</keyword>
<dbReference type="InterPro" id="IPR029058">
    <property type="entry name" value="AB_hydrolase_fold"/>
</dbReference>
<dbReference type="PANTHER" id="PTHR43037:SF1">
    <property type="entry name" value="BLL1128 PROTEIN"/>
    <property type="match status" value="1"/>
</dbReference>
<protein>
    <submittedName>
        <fullName evidence="4">Esterase, PHB depolymerase family</fullName>
    </submittedName>
</protein>
<keyword evidence="5" id="KW-1185">Reference proteome</keyword>
<evidence type="ECO:0000313" key="4">
    <source>
        <dbReference type="EMBL" id="SFU70049.1"/>
    </source>
</evidence>
<proteinExistence type="predicted"/>
<dbReference type="NCBIfam" id="TIGR01840">
    <property type="entry name" value="esterase_phb"/>
    <property type="match status" value="1"/>
</dbReference>
<dbReference type="PANTHER" id="PTHR43037">
    <property type="entry name" value="UNNAMED PRODUCT-RELATED"/>
    <property type="match status" value="1"/>
</dbReference>
<dbReference type="GO" id="GO:0016787">
    <property type="term" value="F:hydrolase activity"/>
    <property type="evidence" value="ECO:0007669"/>
    <property type="project" value="UniProtKB-KW"/>
</dbReference>
<dbReference type="AlphaFoldDB" id="A0A1I7IAS4"/>
<evidence type="ECO:0000256" key="3">
    <source>
        <dbReference type="SAM" id="MobiDB-lite"/>
    </source>
</evidence>
<dbReference type="Proteomes" id="UP000199391">
    <property type="component" value="Unassembled WGS sequence"/>
</dbReference>
<dbReference type="GO" id="GO:0005576">
    <property type="term" value="C:extracellular region"/>
    <property type="evidence" value="ECO:0007669"/>
    <property type="project" value="InterPro"/>
</dbReference>
<gene>
    <name evidence="4" type="ORF">SAMN05216552_1007232</name>
</gene>
<feature type="region of interest" description="Disordered" evidence="3">
    <location>
        <begin position="93"/>
        <end position="136"/>
    </location>
</feature>
<sequence length="482" mass="49520">MKIDTEFLAKMQQATKTLMSGDAAAATAAIQRALAGQAVDEPEPAAQGPSPAMRDLNPAPGYAQARGWTKAGRAAAADEAVPGAARRAASGAAPYASPGAAPHAAPGTANGAGSATPAGDAAADSAGASSGHADSPARAKLPRFAAELLEKLGVPANFEGMGADFKMPDLDLSKFDMPDFDLPGGVRPAPEITLPDGARYLGGSYGNQAGTRSYKLYIPSGYTGQPMPLVVMLHGCTQNPDDFAVGTQMNVVAEERQCLVVYPAQTQQANSSRCWNWFNAKDQRRDEGEPSIIAGIARKVMDEYAVDPAQVTVAGLSAGGAMAVIVGSLYPDLFSAVGVHSGLPFAVAKDLPSALQAMKGGGKGKGKRPGGGQPIIVFHGDKDATVHPVNGEQVFKQGLAGKDGSASRDKGSVPGGHHYTRTSHSHADGTPLGEHWVIHGAGHAWAGGSASGSYTDSRGPDASREMMRFFSTVAAGRKDQPQ</sequence>
<evidence type="ECO:0000313" key="5">
    <source>
        <dbReference type="Proteomes" id="UP000199391"/>
    </source>
</evidence>
<feature type="region of interest" description="Disordered" evidence="3">
    <location>
        <begin position="35"/>
        <end position="64"/>
    </location>
</feature>
<dbReference type="SUPFAM" id="SSF53474">
    <property type="entry name" value="alpha/beta-Hydrolases"/>
    <property type="match status" value="1"/>
</dbReference>
<keyword evidence="1" id="KW-0732">Signal</keyword>